<sequence>MPSNRTKVPPPGELHCSRGGSWCPPGETCGGPVCGPGPRCCDETVDAFLQRPVLPEPPIPPSAVKGAPPIDSTESVREPPSTDFRETANKPPPPPRRCRPGTKCIVSRCSQITFPASRAARPAPPDRRAEAAAAPTRAVHRFRWVSCTAVRADRGALPVRPAEVPSAAPGHAAATRPSTPSCRDRCSPSRRSCRLPSKERLRSTPPRASESRLRPTSERRRTSRRRHHDAVGPALNASVSGNLCRLNGGQ</sequence>
<dbReference type="EMBL" id="VIIS01000478">
    <property type="protein sequence ID" value="KAF0308551.1"/>
    <property type="molecule type" value="Genomic_DNA"/>
</dbReference>
<name>A0A6A4X2D3_AMPAM</name>
<evidence type="ECO:0000313" key="2">
    <source>
        <dbReference type="EMBL" id="KAF0308551.1"/>
    </source>
</evidence>
<protein>
    <submittedName>
        <fullName evidence="2">Uncharacterized protein</fullName>
    </submittedName>
</protein>
<feature type="region of interest" description="Disordered" evidence="1">
    <location>
        <begin position="116"/>
        <end position="135"/>
    </location>
</feature>
<gene>
    <name evidence="2" type="ORF">FJT64_020237</name>
</gene>
<organism evidence="2 3">
    <name type="scientific">Amphibalanus amphitrite</name>
    <name type="common">Striped barnacle</name>
    <name type="synonym">Balanus amphitrite</name>
    <dbReference type="NCBI Taxonomy" id="1232801"/>
    <lineage>
        <taxon>Eukaryota</taxon>
        <taxon>Metazoa</taxon>
        <taxon>Ecdysozoa</taxon>
        <taxon>Arthropoda</taxon>
        <taxon>Crustacea</taxon>
        <taxon>Multicrustacea</taxon>
        <taxon>Cirripedia</taxon>
        <taxon>Thoracica</taxon>
        <taxon>Thoracicalcarea</taxon>
        <taxon>Balanomorpha</taxon>
        <taxon>Balanoidea</taxon>
        <taxon>Balanidae</taxon>
        <taxon>Amphibalaninae</taxon>
        <taxon>Amphibalanus</taxon>
    </lineage>
</organism>
<reference evidence="2 3" key="1">
    <citation type="submission" date="2019-07" db="EMBL/GenBank/DDBJ databases">
        <title>Draft genome assembly of a fouling barnacle, Amphibalanus amphitrite (Darwin, 1854): The first reference genome for Thecostraca.</title>
        <authorList>
            <person name="Kim W."/>
        </authorList>
    </citation>
    <scope>NUCLEOTIDE SEQUENCE [LARGE SCALE GENOMIC DNA]</scope>
    <source>
        <strain evidence="2">SNU_AA5</strain>
        <tissue evidence="2">Soma without cirri and trophi</tissue>
    </source>
</reference>
<dbReference type="AlphaFoldDB" id="A0A6A4X2D3"/>
<comment type="caution">
    <text evidence="2">The sequence shown here is derived from an EMBL/GenBank/DDBJ whole genome shotgun (WGS) entry which is preliminary data.</text>
</comment>
<feature type="region of interest" description="Disordered" evidence="1">
    <location>
        <begin position="161"/>
        <end position="250"/>
    </location>
</feature>
<evidence type="ECO:0000256" key="1">
    <source>
        <dbReference type="SAM" id="MobiDB-lite"/>
    </source>
</evidence>
<proteinExistence type="predicted"/>
<dbReference type="Proteomes" id="UP000440578">
    <property type="component" value="Unassembled WGS sequence"/>
</dbReference>
<feature type="region of interest" description="Disordered" evidence="1">
    <location>
        <begin position="52"/>
        <end position="102"/>
    </location>
</feature>
<accession>A0A6A4X2D3</accession>
<feature type="region of interest" description="Disordered" evidence="1">
    <location>
        <begin position="1"/>
        <end position="20"/>
    </location>
</feature>
<keyword evidence="3" id="KW-1185">Reference proteome</keyword>
<evidence type="ECO:0000313" key="3">
    <source>
        <dbReference type="Proteomes" id="UP000440578"/>
    </source>
</evidence>
<feature type="compositionally biased region" description="Basic and acidic residues" evidence="1">
    <location>
        <begin position="209"/>
        <end position="220"/>
    </location>
</feature>